<evidence type="ECO:0000313" key="1">
    <source>
        <dbReference type="EMBL" id="CAC5405438.1"/>
    </source>
</evidence>
<dbReference type="GO" id="GO:0004017">
    <property type="term" value="F:AMP kinase activity"/>
    <property type="evidence" value="ECO:0007669"/>
    <property type="project" value="UniProtKB-EC"/>
</dbReference>
<sequence>MIYKDNVPPERLPEILKGCLQKVKEVMGCNITFTNKVMDEGYDLPPDASTQSVNVELLLRKGSLIPPCNKNSRKKWIRLKPPHNKNRCIGGTFVGDGRANKRRLGWYKDVHAIETSDGKTISGSANGRDIAYIIKPSPPCSNLCHVINKMTDKFGFYGKKEEKVNKIKTSTQQNIDTLEKRSLLMQSITLSRINTLVERWLAMGEKNKKDINDLRIFIPWKKHA</sequence>
<gene>
    <name evidence="1" type="ORF">MCOR_39132</name>
</gene>
<keyword evidence="1" id="KW-0808">Transferase</keyword>
<proteinExistence type="predicted"/>
<dbReference type="Proteomes" id="UP000507470">
    <property type="component" value="Unassembled WGS sequence"/>
</dbReference>
<evidence type="ECO:0000313" key="2">
    <source>
        <dbReference type="Proteomes" id="UP000507470"/>
    </source>
</evidence>
<accession>A0A6J8D9S3</accession>
<reference evidence="1 2" key="1">
    <citation type="submission" date="2020-06" db="EMBL/GenBank/DDBJ databases">
        <authorList>
            <person name="Li R."/>
            <person name="Bekaert M."/>
        </authorList>
    </citation>
    <scope>NUCLEOTIDE SEQUENCE [LARGE SCALE GENOMIC DNA]</scope>
    <source>
        <strain evidence="2">wild</strain>
    </source>
</reference>
<keyword evidence="2" id="KW-1185">Reference proteome</keyword>
<dbReference type="EC" id="2.7.4.3" evidence="1"/>
<dbReference type="EMBL" id="CACVKT020007119">
    <property type="protein sequence ID" value="CAC5405438.1"/>
    <property type="molecule type" value="Genomic_DNA"/>
</dbReference>
<organism evidence="1 2">
    <name type="scientific">Mytilus coruscus</name>
    <name type="common">Sea mussel</name>
    <dbReference type="NCBI Taxonomy" id="42192"/>
    <lineage>
        <taxon>Eukaryota</taxon>
        <taxon>Metazoa</taxon>
        <taxon>Spiralia</taxon>
        <taxon>Lophotrochozoa</taxon>
        <taxon>Mollusca</taxon>
        <taxon>Bivalvia</taxon>
        <taxon>Autobranchia</taxon>
        <taxon>Pteriomorphia</taxon>
        <taxon>Mytilida</taxon>
        <taxon>Mytiloidea</taxon>
        <taxon>Mytilidae</taxon>
        <taxon>Mytilinae</taxon>
        <taxon>Mytilus</taxon>
    </lineage>
</organism>
<dbReference type="AlphaFoldDB" id="A0A6J8D9S3"/>
<protein>
    <submittedName>
        <fullName evidence="1">Adk</fullName>
        <ecNumber evidence="1">2.7.4.3</ecNumber>
    </submittedName>
</protein>
<name>A0A6J8D9S3_MYTCO</name>